<evidence type="ECO:0000256" key="10">
    <source>
        <dbReference type="RuleBase" id="RU003755"/>
    </source>
</evidence>
<keyword evidence="4 10" id="KW-0812">Transmembrane</keyword>
<keyword evidence="14" id="KW-1185">Reference proteome</keyword>
<dbReference type="GO" id="GO:0016020">
    <property type="term" value="C:membrane"/>
    <property type="evidence" value="ECO:0007669"/>
    <property type="project" value="UniProtKB-SubCell"/>
</dbReference>
<feature type="transmembrane region" description="Helical" evidence="12">
    <location>
        <begin position="113"/>
        <end position="134"/>
    </location>
</feature>
<dbReference type="InterPro" id="IPR018456">
    <property type="entry name" value="PTR2_symporter_CS"/>
</dbReference>
<feature type="transmembrane region" description="Helical" evidence="12">
    <location>
        <begin position="85"/>
        <end position="107"/>
    </location>
</feature>
<keyword evidence="8 12" id="KW-1133">Transmembrane helix</keyword>
<dbReference type="AlphaFoldDB" id="A0A674N8P4"/>
<evidence type="ECO:0000256" key="9">
    <source>
        <dbReference type="ARBA" id="ARBA00023136"/>
    </source>
</evidence>
<keyword evidence="7" id="KW-0653">Protein transport</keyword>
<dbReference type="PROSITE" id="PS01023">
    <property type="entry name" value="PTR2_2"/>
    <property type="match status" value="1"/>
</dbReference>
<proteinExistence type="inferred from homology"/>
<feature type="transmembrane region" description="Helical" evidence="12">
    <location>
        <begin position="448"/>
        <end position="467"/>
    </location>
</feature>
<dbReference type="GO" id="GO:0035673">
    <property type="term" value="F:oligopeptide transmembrane transporter activity"/>
    <property type="evidence" value="ECO:0007669"/>
    <property type="project" value="InterPro"/>
</dbReference>
<protein>
    <submittedName>
        <fullName evidence="13">Solute carrier family 15 member 2</fullName>
    </submittedName>
</protein>
<feature type="transmembrane region" description="Helical" evidence="12">
    <location>
        <begin position="310"/>
        <end position="333"/>
    </location>
</feature>
<keyword evidence="3 10" id="KW-0813">Transport</keyword>
<keyword evidence="6" id="KW-0571">Peptide transport</keyword>
<organism evidence="13 14">
    <name type="scientific">Takifugu rubripes</name>
    <name type="common">Japanese pufferfish</name>
    <name type="synonym">Fugu rubripes</name>
    <dbReference type="NCBI Taxonomy" id="31033"/>
    <lineage>
        <taxon>Eukaryota</taxon>
        <taxon>Metazoa</taxon>
        <taxon>Chordata</taxon>
        <taxon>Craniata</taxon>
        <taxon>Vertebrata</taxon>
        <taxon>Euteleostomi</taxon>
        <taxon>Actinopterygii</taxon>
        <taxon>Neopterygii</taxon>
        <taxon>Teleostei</taxon>
        <taxon>Neoteleostei</taxon>
        <taxon>Acanthomorphata</taxon>
        <taxon>Eupercaria</taxon>
        <taxon>Tetraodontiformes</taxon>
        <taxon>Tetradontoidea</taxon>
        <taxon>Tetraodontidae</taxon>
        <taxon>Takifugu</taxon>
    </lineage>
</organism>
<dbReference type="GO" id="GO:0015293">
    <property type="term" value="F:symporter activity"/>
    <property type="evidence" value="ECO:0007669"/>
    <property type="project" value="UniProtKB-KW"/>
</dbReference>
<gene>
    <name evidence="13" type="primary">slc15a2</name>
</gene>
<feature type="transmembrane region" description="Helical" evidence="12">
    <location>
        <begin position="267"/>
        <end position="285"/>
    </location>
</feature>
<evidence type="ECO:0000256" key="1">
    <source>
        <dbReference type="ARBA" id="ARBA00004141"/>
    </source>
</evidence>
<dbReference type="PROSITE" id="PS01022">
    <property type="entry name" value="PTR2_1"/>
    <property type="match status" value="1"/>
</dbReference>
<dbReference type="GO" id="GO:0015031">
    <property type="term" value="P:protein transport"/>
    <property type="evidence" value="ECO:0007669"/>
    <property type="project" value="UniProtKB-KW"/>
</dbReference>
<evidence type="ECO:0000256" key="4">
    <source>
        <dbReference type="ARBA" id="ARBA00022692"/>
    </source>
</evidence>
<dbReference type="FunFam" id="1.20.1250.20:FF:000049">
    <property type="entry name" value="Solute carrier family 15 member 2"/>
    <property type="match status" value="1"/>
</dbReference>
<dbReference type="GeneTree" id="ENSGT00940000156507"/>
<comment type="similarity">
    <text evidence="2 10">Belongs to the major facilitator superfamily. Proton-dependent oligopeptide transporter (POT/PTR) (TC 2.A.17) family.</text>
</comment>
<reference evidence="13" key="2">
    <citation type="submission" date="2025-08" db="UniProtKB">
        <authorList>
            <consortium name="Ensembl"/>
        </authorList>
    </citation>
    <scope>IDENTIFICATION</scope>
</reference>
<feature type="transmembrane region" description="Helical" evidence="12">
    <location>
        <begin position="479"/>
        <end position="500"/>
    </location>
</feature>
<dbReference type="InterPro" id="IPR036259">
    <property type="entry name" value="MFS_trans_sf"/>
</dbReference>
<evidence type="ECO:0000256" key="3">
    <source>
        <dbReference type="ARBA" id="ARBA00022448"/>
    </source>
</evidence>
<comment type="subcellular location">
    <subcellularLocation>
        <location evidence="1 10">Membrane</location>
        <topology evidence="1 10">Multi-pass membrane protein</topology>
    </subcellularLocation>
</comment>
<reference evidence="13 14" key="1">
    <citation type="journal article" date="2011" name="Genome Biol. Evol.">
        <title>Integration of the genetic map and genome assembly of fugu facilitates insights into distinct features of genome evolution in teleosts and mammals.</title>
        <authorList>
            <person name="Kai W."/>
            <person name="Kikuchi K."/>
            <person name="Tohari S."/>
            <person name="Chew A.K."/>
            <person name="Tay A."/>
            <person name="Fujiwara A."/>
            <person name="Hosoya S."/>
            <person name="Suetake H."/>
            <person name="Naruse K."/>
            <person name="Brenner S."/>
            <person name="Suzuki Y."/>
            <person name="Venkatesh B."/>
        </authorList>
    </citation>
    <scope>NUCLEOTIDE SEQUENCE [LARGE SCALE GENOMIC DNA]</scope>
</reference>
<sequence length="543" mass="60535">YSGDGKLCGTNYPTSICFIVVNEFCERFSYYGMKAVLTLYFLTYLKWDKDLSTAVYHAFSSLCYFTPILGAVIADSWLGKFKTIVYLSIIYVIGHVVKSVGAIPTVGNTDVHIALSMIGLILIAFGTGGIKPCVSAFGGDQFDEENVKERQKFFSIFYMSINAGSLLSTLITPILRGDVQCFGGDCYALAFGVPAALMVVALVVFISGSGLYKRNPPEGNVLLEVCRCIGFAIKNRWRRSKYDPDRKHWLDWAEEKYSKCLIQEIKMVLRVLLLYIPLPMFWALFDQQGSRWTIQAARMNMAFVILPPQMLNALLILVFVPIFDLIIYPLVGLCRIKITPLRKMAMGMIFAALAFGAATLVEINVVVRRNQHYLGSKPCSPLDLGLLDFGASYTVIVVPHKMEDVKANDIHIAFQIPQYALMTAGEVMFSITGLEFSYSQAPANMKSVLQAGWLLTVAFGNVIVLIVAEGAGLEQWIEFLLFACLLLGVCIIFSIMAHFYTYVDPDQMVKLYVGNSDKIDDDDADETGRKRNDMALKETSTKM</sequence>
<dbReference type="InterPro" id="IPR043381">
    <property type="entry name" value="SLC15A2"/>
</dbReference>
<reference evidence="13" key="3">
    <citation type="submission" date="2025-09" db="UniProtKB">
        <authorList>
            <consortium name="Ensembl"/>
        </authorList>
    </citation>
    <scope>IDENTIFICATION</scope>
</reference>
<feature type="compositionally biased region" description="Basic and acidic residues" evidence="11">
    <location>
        <begin position="526"/>
        <end position="543"/>
    </location>
</feature>
<feature type="transmembrane region" description="Helical" evidence="12">
    <location>
        <begin position="345"/>
        <end position="367"/>
    </location>
</feature>
<evidence type="ECO:0000313" key="13">
    <source>
        <dbReference type="Ensembl" id="ENSTRUP00000070104.1"/>
    </source>
</evidence>
<dbReference type="SUPFAM" id="SSF103473">
    <property type="entry name" value="MFS general substrate transporter"/>
    <property type="match status" value="1"/>
</dbReference>
<dbReference type="Gene3D" id="1.20.1250.20">
    <property type="entry name" value="MFS general substrate transporter like domains"/>
    <property type="match status" value="1"/>
</dbReference>
<evidence type="ECO:0000256" key="8">
    <source>
        <dbReference type="ARBA" id="ARBA00022989"/>
    </source>
</evidence>
<feature type="transmembrane region" description="Helical" evidence="12">
    <location>
        <begin position="155"/>
        <end position="175"/>
    </location>
</feature>
<feature type="transmembrane region" description="Helical" evidence="12">
    <location>
        <begin position="54"/>
        <end position="73"/>
    </location>
</feature>
<dbReference type="CDD" id="cd17411">
    <property type="entry name" value="MFS_SLC15A2"/>
    <property type="match status" value="1"/>
</dbReference>
<name>A0A674N8P4_TAKRU</name>
<dbReference type="Pfam" id="PF00854">
    <property type="entry name" value="PTR2"/>
    <property type="match status" value="1"/>
</dbReference>
<dbReference type="PANTHER" id="PTHR11654">
    <property type="entry name" value="OLIGOPEPTIDE TRANSPORTER-RELATED"/>
    <property type="match status" value="1"/>
</dbReference>
<evidence type="ECO:0000256" key="11">
    <source>
        <dbReference type="SAM" id="MobiDB-lite"/>
    </source>
</evidence>
<evidence type="ECO:0000256" key="5">
    <source>
        <dbReference type="ARBA" id="ARBA00022847"/>
    </source>
</evidence>
<feature type="transmembrane region" description="Helical" evidence="12">
    <location>
        <begin position="187"/>
        <end position="206"/>
    </location>
</feature>
<keyword evidence="9 12" id="KW-0472">Membrane</keyword>
<dbReference type="Proteomes" id="UP000005226">
    <property type="component" value="Chromosome 1"/>
</dbReference>
<dbReference type="InterPro" id="IPR000109">
    <property type="entry name" value="POT_fam"/>
</dbReference>
<evidence type="ECO:0000256" key="12">
    <source>
        <dbReference type="SAM" id="Phobius"/>
    </source>
</evidence>
<feature type="region of interest" description="Disordered" evidence="11">
    <location>
        <begin position="522"/>
        <end position="543"/>
    </location>
</feature>
<evidence type="ECO:0000256" key="6">
    <source>
        <dbReference type="ARBA" id="ARBA00022856"/>
    </source>
</evidence>
<evidence type="ECO:0000313" key="14">
    <source>
        <dbReference type="Proteomes" id="UP000005226"/>
    </source>
</evidence>
<dbReference type="Ensembl" id="ENSTRUT00000079882.1">
    <property type="protein sequence ID" value="ENSTRUP00000070104.1"/>
    <property type="gene ID" value="ENSTRUG00000013965.3"/>
</dbReference>
<keyword evidence="5" id="KW-0769">Symport</keyword>
<accession>A0A674N8P4</accession>
<evidence type="ECO:0000256" key="7">
    <source>
        <dbReference type="ARBA" id="ARBA00022927"/>
    </source>
</evidence>
<evidence type="ECO:0000256" key="2">
    <source>
        <dbReference type="ARBA" id="ARBA00005982"/>
    </source>
</evidence>